<keyword evidence="1" id="KW-0479">Metal-binding</keyword>
<keyword evidence="8" id="KW-1185">Reference proteome</keyword>
<dbReference type="GO" id="GO:0031625">
    <property type="term" value="F:ubiquitin protein ligase binding"/>
    <property type="evidence" value="ECO:0007669"/>
    <property type="project" value="TreeGrafter"/>
</dbReference>
<dbReference type="PANTHER" id="PTHR13492">
    <property type="entry name" value="RING FINGER PROTEIN 37"/>
    <property type="match status" value="1"/>
</dbReference>
<dbReference type="InterPro" id="IPR001841">
    <property type="entry name" value="Znf_RING"/>
</dbReference>
<gene>
    <name evidence="7" type="primary">ubox5</name>
</gene>
<dbReference type="Pfam" id="PF19318">
    <property type="entry name" value="DUF5918"/>
    <property type="match status" value="1"/>
</dbReference>
<dbReference type="AlphaFoldDB" id="A0A667Z7H4"/>
<evidence type="ECO:0000313" key="8">
    <source>
        <dbReference type="Proteomes" id="UP000472263"/>
    </source>
</evidence>
<dbReference type="SUPFAM" id="SSF57850">
    <property type="entry name" value="RING/U-box"/>
    <property type="match status" value="2"/>
</dbReference>
<reference evidence="7" key="1">
    <citation type="submission" date="2019-06" db="EMBL/GenBank/DDBJ databases">
        <authorList>
            <consortium name="Wellcome Sanger Institute Data Sharing"/>
        </authorList>
    </citation>
    <scope>NUCLEOTIDE SEQUENCE [LARGE SCALE GENOMIC DNA]</scope>
</reference>
<feature type="domain" description="RING-type" evidence="5">
    <location>
        <begin position="427"/>
        <end position="471"/>
    </location>
</feature>
<reference evidence="7" key="2">
    <citation type="submission" date="2025-08" db="UniProtKB">
        <authorList>
            <consortium name="Ensembl"/>
        </authorList>
    </citation>
    <scope>IDENTIFICATION</scope>
</reference>
<protein>
    <submittedName>
        <fullName evidence="7">U-box domain containing 5</fullName>
    </submittedName>
</protein>
<proteinExistence type="predicted"/>
<keyword evidence="3" id="KW-0862">Zinc</keyword>
<dbReference type="Pfam" id="PF04564">
    <property type="entry name" value="U-box"/>
    <property type="match status" value="1"/>
</dbReference>
<keyword evidence="2 4" id="KW-0863">Zinc-finger</keyword>
<dbReference type="InterPro" id="IPR045696">
    <property type="entry name" value="Ubox5_N"/>
</dbReference>
<name>A0A667Z7H4_9TELE</name>
<dbReference type="InterPro" id="IPR003613">
    <property type="entry name" value="Ubox_domain"/>
</dbReference>
<evidence type="ECO:0000313" key="7">
    <source>
        <dbReference type="Ensembl" id="ENSMMDP00005036222.1"/>
    </source>
</evidence>
<evidence type="ECO:0000259" key="5">
    <source>
        <dbReference type="PROSITE" id="PS50089"/>
    </source>
</evidence>
<evidence type="ECO:0000256" key="1">
    <source>
        <dbReference type="ARBA" id="ARBA00022723"/>
    </source>
</evidence>
<reference evidence="7" key="3">
    <citation type="submission" date="2025-09" db="UniProtKB">
        <authorList>
            <consortium name="Ensembl"/>
        </authorList>
    </citation>
    <scope>IDENTIFICATION</scope>
</reference>
<dbReference type="PROSITE" id="PS00518">
    <property type="entry name" value="ZF_RING_1"/>
    <property type="match status" value="1"/>
</dbReference>
<dbReference type="FunFam" id="3.30.40.10:FF:000163">
    <property type="entry name" value="Putative ring finger protein 37"/>
    <property type="match status" value="1"/>
</dbReference>
<dbReference type="InterPro" id="IPR017907">
    <property type="entry name" value="Znf_RING_CS"/>
</dbReference>
<dbReference type="Proteomes" id="UP000472263">
    <property type="component" value="Chromosome 9"/>
</dbReference>
<evidence type="ECO:0000256" key="3">
    <source>
        <dbReference type="ARBA" id="ARBA00022833"/>
    </source>
</evidence>
<dbReference type="Ensembl" id="ENSMMDT00005037009.1">
    <property type="protein sequence ID" value="ENSMMDP00005036222.1"/>
    <property type="gene ID" value="ENSMMDG00005016503.1"/>
</dbReference>
<dbReference type="SMART" id="SM00504">
    <property type="entry name" value="Ubox"/>
    <property type="match status" value="1"/>
</dbReference>
<dbReference type="InterPro" id="IPR039925">
    <property type="entry name" value="RNF37_RING-Ubox"/>
</dbReference>
<accession>A0A667Z7H4</accession>
<dbReference type="PROSITE" id="PS50089">
    <property type="entry name" value="ZF_RING_2"/>
    <property type="match status" value="1"/>
</dbReference>
<dbReference type="PANTHER" id="PTHR13492:SF2">
    <property type="entry name" value="RING FINGER PROTEIN 37"/>
    <property type="match status" value="1"/>
</dbReference>
<evidence type="ECO:0000256" key="4">
    <source>
        <dbReference type="PROSITE-ProRule" id="PRU00175"/>
    </source>
</evidence>
<evidence type="ECO:0000259" key="6">
    <source>
        <dbReference type="PROSITE" id="PS51698"/>
    </source>
</evidence>
<dbReference type="InterPro" id="IPR013083">
    <property type="entry name" value="Znf_RING/FYVE/PHD"/>
</dbReference>
<feature type="domain" description="U-box" evidence="6">
    <location>
        <begin position="250"/>
        <end position="330"/>
    </location>
</feature>
<dbReference type="GO" id="GO:0000209">
    <property type="term" value="P:protein polyubiquitination"/>
    <property type="evidence" value="ECO:0007669"/>
    <property type="project" value="TreeGrafter"/>
</dbReference>
<dbReference type="GeneTree" id="ENSGT00510000049555"/>
<dbReference type="PROSITE" id="PS51698">
    <property type="entry name" value="U_BOX"/>
    <property type="match status" value="1"/>
</dbReference>
<dbReference type="GO" id="GO:0034450">
    <property type="term" value="F:ubiquitin-ubiquitin ligase activity"/>
    <property type="evidence" value="ECO:0007669"/>
    <property type="project" value="TreeGrafter"/>
</dbReference>
<dbReference type="InterPro" id="IPR039847">
    <property type="entry name" value="Ubox5"/>
</dbReference>
<dbReference type="GO" id="GO:0005634">
    <property type="term" value="C:nucleus"/>
    <property type="evidence" value="ECO:0007669"/>
    <property type="project" value="TreeGrafter"/>
</dbReference>
<dbReference type="GO" id="GO:0008270">
    <property type="term" value="F:zinc ion binding"/>
    <property type="evidence" value="ECO:0007669"/>
    <property type="project" value="UniProtKB-KW"/>
</dbReference>
<sequence>KKLKLHLPFFNIHFQYGYDVTNLVSADPALRRRGFKLEYFLRPPVQVTLKFGFQVELCRVDVELWPWGMDKGQACKRLEISTSSDSVLSQALGPENETSHPEPQFKLVGRCELREETQVSFSHSHFFPRPPFLSPLPSRPADCRQEELRSRGLLSLGSVTQLRVTLPFGGAASALGLKALVVWGQPARCCPAEEVERIKRAHEASERQLPRPLEAAATPRYILRFNLCNCIGALFLQHCETDSQHVCSLSVPEEFLDPITQEVMTLPMLLPSGVSVDSTTLEEYQKREATWGRPPNDPFTGVPFTAASQPLPNPQLKSRIDHFLLQTGEGSREGKVGRQGDGENPQPSRLLVFEEDRESQSFPGPSGGSVNHSIQHKVLPTSVPSSCSHEQRLSTSLDEALFCALQGRPSFTSNVPQNRQVSTDMECSACSCSISVYSTPAASVYRLTCGHLLCRTCLQSKSHHVLCPTCQSPAHRSDIIRVHQ</sequence>
<dbReference type="Gene3D" id="3.30.40.10">
    <property type="entry name" value="Zinc/RING finger domain, C3HC4 (zinc finger)"/>
    <property type="match status" value="2"/>
</dbReference>
<evidence type="ECO:0000256" key="2">
    <source>
        <dbReference type="ARBA" id="ARBA00022771"/>
    </source>
</evidence>
<organism evidence="7 8">
    <name type="scientific">Myripristis murdjan</name>
    <name type="common">pinecone soldierfish</name>
    <dbReference type="NCBI Taxonomy" id="586833"/>
    <lineage>
        <taxon>Eukaryota</taxon>
        <taxon>Metazoa</taxon>
        <taxon>Chordata</taxon>
        <taxon>Craniata</taxon>
        <taxon>Vertebrata</taxon>
        <taxon>Euteleostomi</taxon>
        <taxon>Actinopterygii</taxon>
        <taxon>Neopterygii</taxon>
        <taxon>Teleostei</taxon>
        <taxon>Neoteleostei</taxon>
        <taxon>Acanthomorphata</taxon>
        <taxon>Holocentriformes</taxon>
        <taxon>Holocentridae</taxon>
        <taxon>Myripristis</taxon>
    </lineage>
</organism>
<dbReference type="CDD" id="cd16660">
    <property type="entry name" value="RING-Ubox_RNF37"/>
    <property type="match status" value="1"/>
</dbReference>